<keyword evidence="3" id="KW-1185">Reference proteome</keyword>
<proteinExistence type="predicted"/>
<gene>
    <name evidence="2" type="ORF">MGAL_10B089110</name>
</gene>
<reference evidence="2" key="1">
    <citation type="submission" date="2018-11" db="EMBL/GenBank/DDBJ databases">
        <authorList>
            <person name="Alioto T."/>
            <person name="Alioto T."/>
        </authorList>
    </citation>
    <scope>NUCLEOTIDE SEQUENCE</scope>
</reference>
<organism evidence="2 3">
    <name type="scientific">Mytilus galloprovincialis</name>
    <name type="common">Mediterranean mussel</name>
    <dbReference type="NCBI Taxonomy" id="29158"/>
    <lineage>
        <taxon>Eukaryota</taxon>
        <taxon>Metazoa</taxon>
        <taxon>Spiralia</taxon>
        <taxon>Lophotrochozoa</taxon>
        <taxon>Mollusca</taxon>
        <taxon>Bivalvia</taxon>
        <taxon>Autobranchia</taxon>
        <taxon>Pteriomorphia</taxon>
        <taxon>Mytilida</taxon>
        <taxon>Mytiloidea</taxon>
        <taxon>Mytilidae</taxon>
        <taxon>Mytilinae</taxon>
        <taxon>Mytilus</taxon>
    </lineage>
</organism>
<dbReference type="EMBL" id="UYJE01002741">
    <property type="protein sequence ID" value="VDI13240.1"/>
    <property type="molecule type" value="Genomic_DNA"/>
</dbReference>
<evidence type="ECO:0000313" key="3">
    <source>
        <dbReference type="Proteomes" id="UP000596742"/>
    </source>
</evidence>
<feature type="region of interest" description="Disordered" evidence="1">
    <location>
        <begin position="53"/>
        <end position="112"/>
    </location>
</feature>
<evidence type="ECO:0000313" key="2">
    <source>
        <dbReference type="EMBL" id="VDI13240.1"/>
    </source>
</evidence>
<comment type="caution">
    <text evidence="2">The sequence shown here is derived from an EMBL/GenBank/DDBJ whole genome shotgun (WGS) entry which is preliminary data.</text>
</comment>
<evidence type="ECO:0000256" key="1">
    <source>
        <dbReference type="SAM" id="MobiDB-lite"/>
    </source>
</evidence>
<accession>A0A8B6D2E1</accession>
<name>A0A8B6D2E1_MYTGA</name>
<sequence>MVEASVIEEMCYPTCISAEAIVGLRRKLYLNIGLGYPPRWTILVTLKSGRYTLENGKETKHRNEDKDMEEMKRELKELKDSLRGDNRRNSNSNTRGGDRRGGGRYINNRQLY</sequence>
<dbReference type="AlphaFoldDB" id="A0A8B6D2E1"/>
<feature type="compositionally biased region" description="Basic and acidic residues" evidence="1">
    <location>
        <begin position="55"/>
        <end position="88"/>
    </location>
</feature>
<dbReference type="Proteomes" id="UP000596742">
    <property type="component" value="Unassembled WGS sequence"/>
</dbReference>
<protein>
    <submittedName>
        <fullName evidence="2">Uncharacterized protein</fullName>
    </submittedName>
</protein>